<dbReference type="EMBL" id="NSLI01000001">
    <property type="protein sequence ID" value="PAX09347.1"/>
    <property type="molecule type" value="Genomic_DNA"/>
</dbReference>
<accession>A0A2A2SJ97</accession>
<organism evidence="1 2">
    <name type="scientific">Sphingomonas lenta</name>
    <dbReference type="NCBI Taxonomy" id="1141887"/>
    <lineage>
        <taxon>Bacteria</taxon>
        <taxon>Pseudomonadati</taxon>
        <taxon>Pseudomonadota</taxon>
        <taxon>Alphaproteobacteria</taxon>
        <taxon>Sphingomonadales</taxon>
        <taxon>Sphingomonadaceae</taxon>
        <taxon>Sphingomonas</taxon>
    </lineage>
</organism>
<evidence type="ECO:0000313" key="1">
    <source>
        <dbReference type="EMBL" id="PAX09347.1"/>
    </source>
</evidence>
<dbReference type="OrthoDB" id="7570448at2"/>
<evidence type="ECO:0000313" key="2">
    <source>
        <dbReference type="Proteomes" id="UP000218151"/>
    </source>
</evidence>
<dbReference type="AlphaFoldDB" id="A0A2A2SJ97"/>
<protein>
    <submittedName>
        <fullName evidence="1">Uncharacterized protein</fullName>
    </submittedName>
</protein>
<keyword evidence="2" id="KW-1185">Reference proteome</keyword>
<gene>
    <name evidence="1" type="ORF">CKY28_00900</name>
</gene>
<dbReference type="RefSeq" id="WP_095996453.1">
    <property type="nucleotide sequence ID" value="NZ_NSLI01000001.1"/>
</dbReference>
<dbReference type="Proteomes" id="UP000218151">
    <property type="component" value="Unassembled WGS sequence"/>
</dbReference>
<reference evidence="2" key="1">
    <citation type="submission" date="2017-09" db="EMBL/GenBank/DDBJ databases">
        <authorList>
            <person name="Feng G."/>
            <person name="Zhu H."/>
        </authorList>
    </citation>
    <scope>NUCLEOTIDE SEQUENCE [LARGE SCALE GENOMIC DNA]</scope>
    <source>
        <strain evidence="2">1PNM-20</strain>
    </source>
</reference>
<proteinExistence type="predicted"/>
<name>A0A2A2SJ97_9SPHN</name>
<comment type="caution">
    <text evidence="1">The sequence shown here is derived from an EMBL/GenBank/DDBJ whole genome shotgun (WGS) entry which is preliminary data.</text>
</comment>
<sequence length="147" mass="15355">MMYLAILAVLAQNGAQIQEGPRTPVPAAAQTGDTPQRIRSVTVQPGETCPPSTSDEVVVCYSPGGSPYRIPPAVRDEGPIPAQNQAWAARAQVVRDASRVAGGLPNTCSPIGTGGQTGCATFQSPDYVAGRREQRRAERAVPGGEDE</sequence>